<dbReference type="AlphaFoldDB" id="A0A844ZGL5"/>
<reference evidence="1 2" key="1">
    <citation type="submission" date="2019-12" db="EMBL/GenBank/DDBJ databases">
        <title>Genomic-based taxomic classification of the family Erythrobacteraceae.</title>
        <authorList>
            <person name="Xu L."/>
        </authorList>
    </citation>
    <scope>NUCLEOTIDE SEQUENCE [LARGE SCALE GENOMIC DNA]</scope>
    <source>
        <strain evidence="1 2">JCM 16339</strain>
    </source>
</reference>
<accession>A0A844ZGL5</accession>
<evidence type="ECO:0000313" key="2">
    <source>
        <dbReference type="Proteomes" id="UP000435243"/>
    </source>
</evidence>
<protein>
    <submittedName>
        <fullName evidence="1">Flp family type IVb pilin</fullName>
    </submittedName>
</protein>
<comment type="caution">
    <text evidence="1">The sequence shown here is derived from an EMBL/GenBank/DDBJ whole genome shotgun (WGS) entry which is preliminary data.</text>
</comment>
<dbReference type="Pfam" id="PF04964">
    <property type="entry name" value="Flp_Fap"/>
    <property type="match status" value="1"/>
</dbReference>
<dbReference type="EMBL" id="WTYY01000002">
    <property type="protein sequence ID" value="MXO87651.1"/>
    <property type="molecule type" value="Genomic_DNA"/>
</dbReference>
<evidence type="ECO:0000313" key="1">
    <source>
        <dbReference type="EMBL" id="MXO87651.1"/>
    </source>
</evidence>
<organism evidence="1 2">
    <name type="scientific">Alteraurantiacibacter aestuarii</name>
    <dbReference type="NCBI Taxonomy" id="650004"/>
    <lineage>
        <taxon>Bacteria</taxon>
        <taxon>Pseudomonadati</taxon>
        <taxon>Pseudomonadota</taxon>
        <taxon>Alphaproteobacteria</taxon>
        <taxon>Sphingomonadales</taxon>
        <taxon>Erythrobacteraceae</taxon>
        <taxon>Alteraurantiacibacter</taxon>
    </lineage>
</organism>
<keyword evidence="2" id="KW-1185">Reference proteome</keyword>
<dbReference type="Proteomes" id="UP000435243">
    <property type="component" value="Unassembled WGS sequence"/>
</dbReference>
<name>A0A844ZGL5_9SPHN</name>
<proteinExistence type="predicted"/>
<gene>
    <name evidence="1" type="ORF">GRI32_02750</name>
</gene>
<sequence length="60" mass="6113">MFNTLAALCANTDGTTGIEYGLIASLIAMTVVGGISSLGTEVGGFYEAMQTGLHDSNETP</sequence>
<dbReference type="InterPro" id="IPR007047">
    <property type="entry name" value="Flp_Fap"/>
</dbReference>
<dbReference type="OrthoDB" id="5325135at2"/>